<sequence>MADVSTSRADLVCEGGGVRGIGLLGAVDALAQADQEFLRTWSHPDYLAACSGPTKGAPAQGQNPR</sequence>
<dbReference type="EMBL" id="MPNT01000005">
    <property type="protein sequence ID" value="OJZ74613.1"/>
    <property type="molecule type" value="Genomic_DNA"/>
</dbReference>
<reference evidence="1 2" key="1">
    <citation type="submission" date="2016-11" db="EMBL/GenBank/DDBJ databases">
        <title>Genome sequences of unsequenced Mycobacteria.</title>
        <authorList>
            <person name="Greninger A.L."/>
            <person name="Fang F."/>
            <person name="Jerome K.R."/>
        </authorList>
    </citation>
    <scope>NUCLEOTIDE SEQUENCE [LARGE SCALE GENOMIC DNA]</scope>
    <source>
        <strain evidence="1 2">M11</strain>
    </source>
</reference>
<keyword evidence="2" id="KW-1185">Reference proteome</keyword>
<evidence type="ECO:0000313" key="2">
    <source>
        <dbReference type="Proteomes" id="UP000186438"/>
    </source>
</evidence>
<dbReference type="Proteomes" id="UP000186438">
    <property type="component" value="Unassembled WGS sequence"/>
</dbReference>
<dbReference type="STRING" id="53378.BRW65_07805"/>
<evidence type="ECO:0000313" key="1">
    <source>
        <dbReference type="EMBL" id="OJZ74613.1"/>
    </source>
</evidence>
<organism evidence="1 2">
    <name type="scientific">Mycobacterium paraffinicum</name>
    <dbReference type="NCBI Taxonomy" id="53378"/>
    <lineage>
        <taxon>Bacteria</taxon>
        <taxon>Bacillati</taxon>
        <taxon>Actinomycetota</taxon>
        <taxon>Actinomycetes</taxon>
        <taxon>Mycobacteriales</taxon>
        <taxon>Mycobacteriaceae</taxon>
        <taxon>Mycobacterium</taxon>
    </lineage>
</organism>
<dbReference type="OrthoDB" id="9770965at2"/>
<protein>
    <submittedName>
        <fullName evidence="1">Uncharacterized protein</fullName>
    </submittedName>
</protein>
<accession>A0A1Q4HY36</accession>
<name>A0A1Q4HY36_9MYCO</name>
<dbReference type="SUPFAM" id="SSF52151">
    <property type="entry name" value="FabD/lysophospholipase-like"/>
    <property type="match status" value="1"/>
</dbReference>
<comment type="caution">
    <text evidence="1">The sequence shown here is derived from an EMBL/GenBank/DDBJ whole genome shotgun (WGS) entry which is preliminary data.</text>
</comment>
<dbReference type="AlphaFoldDB" id="A0A1Q4HY36"/>
<proteinExistence type="predicted"/>
<dbReference type="InterPro" id="IPR016035">
    <property type="entry name" value="Acyl_Trfase/lysoPLipase"/>
</dbReference>
<gene>
    <name evidence="1" type="ORF">BRW65_07805</name>
</gene>